<dbReference type="PANTHER" id="PTHR30203:SF24">
    <property type="entry name" value="BLR4935 PROTEIN"/>
    <property type="match status" value="1"/>
</dbReference>
<proteinExistence type="inferred from homology"/>
<dbReference type="PANTHER" id="PTHR30203">
    <property type="entry name" value="OUTER MEMBRANE CATION EFFLUX PROTEIN"/>
    <property type="match status" value="1"/>
</dbReference>
<feature type="coiled-coil region" evidence="2">
    <location>
        <begin position="190"/>
        <end position="224"/>
    </location>
</feature>
<keyword evidence="2" id="KW-0175">Coiled coil</keyword>
<evidence type="ECO:0000313" key="5">
    <source>
        <dbReference type="Proteomes" id="UP000237839"/>
    </source>
</evidence>
<dbReference type="GO" id="GO:0015562">
    <property type="term" value="F:efflux transmembrane transporter activity"/>
    <property type="evidence" value="ECO:0007669"/>
    <property type="project" value="InterPro"/>
</dbReference>
<evidence type="ECO:0000313" key="4">
    <source>
        <dbReference type="EMBL" id="PRC95077.1"/>
    </source>
</evidence>
<comment type="similarity">
    <text evidence="1">Belongs to the outer membrane factor (OMF) (TC 1.B.17) family.</text>
</comment>
<evidence type="ECO:0000256" key="2">
    <source>
        <dbReference type="SAM" id="Coils"/>
    </source>
</evidence>
<dbReference type="AlphaFoldDB" id="A0A2S9H537"/>
<feature type="signal peptide" evidence="3">
    <location>
        <begin position="1"/>
        <end position="22"/>
    </location>
</feature>
<dbReference type="OrthoDB" id="9791261at2"/>
<feature type="chain" id="PRO_5015523442" evidence="3">
    <location>
        <begin position="23"/>
        <end position="434"/>
    </location>
</feature>
<dbReference type="RefSeq" id="WP_105529976.1">
    <property type="nucleotide sequence ID" value="NZ_PUGF01000001.1"/>
</dbReference>
<dbReference type="InterPro" id="IPR010131">
    <property type="entry name" value="MdtP/NodT-like"/>
</dbReference>
<accession>A0A2S9H537</accession>
<keyword evidence="5" id="KW-1185">Reference proteome</keyword>
<dbReference type="SUPFAM" id="SSF56954">
    <property type="entry name" value="Outer membrane efflux proteins (OEP)"/>
    <property type="match status" value="1"/>
</dbReference>
<dbReference type="InterPro" id="IPR003423">
    <property type="entry name" value="OMP_efflux"/>
</dbReference>
<evidence type="ECO:0000256" key="3">
    <source>
        <dbReference type="SAM" id="SignalP"/>
    </source>
</evidence>
<reference evidence="4 5" key="1">
    <citation type="submission" date="2018-02" db="EMBL/GenBank/DDBJ databases">
        <title>Solimicrobium silvestre gen. nov., sp. nov., isolated from alpine forest soil.</title>
        <authorList>
            <person name="Margesin R."/>
            <person name="Albuquerque L."/>
            <person name="Zhang D.-C."/>
            <person name="Froufe H.J.C."/>
            <person name="Severino R."/>
            <person name="Roxo I."/>
            <person name="Egas C."/>
            <person name="Da Costa M.S."/>
        </authorList>
    </citation>
    <scope>NUCLEOTIDE SEQUENCE [LARGE SCALE GENOMIC DNA]</scope>
    <source>
        <strain evidence="4 5">S20-91</strain>
    </source>
</reference>
<keyword evidence="3" id="KW-0732">Signal</keyword>
<gene>
    <name evidence="4" type="ORF">S2091_0272</name>
</gene>
<organism evidence="4 5">
    <name type="scientific">Solimicrobium silvestre</name>
    <dbReference type="NCBI Taxonomy" id="2099400"/>
    <lineage>
        <taxon>Bacteria</taxon>
        <taxon>Pseudomonadati</taxon>
        <taxon>Pseudomonadota</taxon>
        <taxon>Betaproteobacteria</taxon>
        <taxon>Burkholderiales</taxon>
        <taxon>Oxalobacteraceae</taxon>
        <taxon>Solimicrobium</taxon>
    </lineage>
</organism>
<dbReference type="Pfam" id="PF02321">
    <property type="entry name" value="OEP"/>
    <property type="match status" value="2"/>
</dbReference>
<comment type="caution">
    <text evidence="4">The sequence shown here is derived from an EMBL/GenBank/DDBJ whole genome shotgun (WGS) entry which is preliminary data.</text>
</comment>
<dbReference type="Proteomes" id="UP000237839">
    <property type="component" value="Unassembled WGS sequence"/>
</dbReference>
<name>A0A2S9H537_9BURK</name>
<dbReference type="Gene3D" id="1.20.1600.10">
    <property type="entry name" value="Outer membrane efflux proteins (OEP)"/>
    <property type="match status" value="1"/>
</dbReference>
<evidence type="ECO:0000256" key="1">
    <source>
        <dbReference type="ARBA" id="ARBA00007613"/>
    </source>
</evidence>
<protein>
    <submittedName>
        <fullName evidence="4">Outer membrane efflux protein</fullName>
    </submittedName>
</protein>
<sequence>MRLLHVPLTVAALLYFPFSAHAEISTTPLESTQTESPTITLAHAWQLAEQANPELRQALAQRDAIEGDVTDASSLLWNNPNLTSSAVRRTLPETGSETKREWSAGIEQTFEIAGQQGLRRSASLQQQEAFNASLDFLRMEVRAEVERRFVKVLALQEHIATENTSQQLIANTAAYVQKRITAGEDSRLDGNLANVEAARARNQIDTLKEQLLEARTELASVLQLPFNELPLVQGELSSSTSTGTLEALLASAATQPLVRSLELKELAAKSRLSLERASRYPDVTLGLSTGKEGAVSERERVTTLSITLPLPLFRRNASGIGRASTELTQAQIERQTTNRNTVNNITSLWQKQQSLVARLSSLQQNLLPALNDNQSLSLKSLQAGEIDLFQLLLVNRQELDGRRDLINAQAELRLTDIALKQAAGWNPMSANPRN</sequence>
<dbReference type="EMBL" id="PUGF01000001">
    <property type="protein sequence ID" value="PRC95077.1"/>
    <property type="molecule type" value="Genomic_DNA"/>
</dbReference>